<evidence type="ECO:0008006" key="4">
    <source>
        <dbReference type="Google" id="ProtNLM"/>
    </source>
</evidence>
<dbReference type="STRING" id="231916.A0A409VBY6"/>
<dbReference type="InParanoid" id="A0A409VBY6"/>
<dbReference type="Proteomes" id="UP000284706">
    <property type="component" value="Unassembled WGS sequence"/>
</dbReference>
<organism evidence="2 3">
    <name type="scientific">Gymnopilus dilepis</name>
    <dbReference type="NCBI Taxonomy" id="231916"/>
    <lineage>
        <taxon>Eukaryota</taxon>
        <taxon>Fungi</taxon>
        <taxon>Dikarya</taxon>
        <taxon>Basidiomycota</taxon>
        <taxon>Agaricomycotina</taxon>
        <taxon>Agaricomycetes</taxon>
        <taxon>Agaricomycetidae</taxon>
        <taxon>Agaricales</taxon>
        <taxon>Agaricineae</taxon>
        <taxon>Hymenogastraceae</taxon>
        <taxon>Gymnopilus</taxon>
    </lineage>
</organism>
<dbReference type="AlphaFoldDB" id="A0A409VBY6"/>
<dbReference type="Pfam" id="PF26146">
    <property type="entry name" value="PI-PLC_X"/>
    <property type="match status" value="1"/>
</dbReference>
<dbReference type="InterPro" id="IPR017946">
    <property type="entry name" value="PLC-like_Pdiesterase_TIM-brl"/>
</dbReference>
<protein>
    <recommendedName>
        <fullName evidence="4">Phosphatidylinositol-specific phospholipase C X domain-containing protein</fullName>
    </recommendedName>
</protein>
<dbReference type="PANTHER" id="PTHR13593:SF140">
    <property type="entry name" value="PLC-LIKE PHOSPHODIESTERASE"/>
    <property type="match status" value="1"/>
</dbReference>
<keyword evidence="1" id="KW-0732">Signal</keyword>
<reference evidence="2 3" key="1">
    <citation type="journal article" date="2018" name="Evol. Lett.">
        <title>Horizontal gene cluster transfer increased hallucinogenic mushroom diversity.</title>
        <authorList>
            <person name="Reynolds H.T."/>
            <person name="Vijayakumar V."/>
            <person name="Gluck-Thaler E."/>
            <person name="Korotkin H.B."/>
            <person name="Matheny P.B."/>
            <person name="Slot J.C."/>
        </authorList>
    </citation>
    <scope>NUCLEOTIDE SEQUENCE [LARGE SCALE GENOMIC DNA]</scope>
    <source>
        <strain evidence="2 3">SRW20</strain>
    </source>
</reference>
<comment type="caution">
    <text evidence="2">The sequence shown here is derived from an EMBL/GenBank/DDBJ whole genome shotgun (WGS) entry which is preliminary data.</text>
</comment>
<gene>
    <name evidence="2" type="ORF">CVT26_002067</name>
</gene>
<evidence type="ECO:0000313" key="2">
    <source>
        <dbReference type="EMBL" id="PPQ64528.1"/>
    </source>
</evidence>
<evidence type="ECO:0000256" key="1">
    <source>
        <dbReference type="SAM" id="SignalP"/>
    </source>
</evidence>
<sequence>MVFQFLLSYVVLSLATSALIAHARPSFHAPAQAPNAIARRATVCNGHAELCNRSFGNVTFVGAHDSYAIGVNNLAANQDQPITQQLNDGIRMLQMQAHNETGGIRLCHTSCALYDGGTLQAYLTTVKQWLDANPNEVLSLLIVNIDDLPASSYDPVFKSVGLDTMSYAPPSLTMPASQWPTLGSLIDSGKRLLVFLDNGADLNSVPYLLDEFTNIWETAFDVTDPTFDCNVNRTKGDTSTQMYLINHFLDTLVFNQPAPDVTHANVTNSASGPGSLGAQVTTCVAAQGRPPNFLLVDFYEYGGGSVFQVAADVNGVPYNPATPVASPASTASGSASSGKTSVITSSLSSTSQRLVLLCDSNILIAMFVVAASIMTGPLLL</sequence>
<proteinExistence type="predicted"/>
<dbReference type="PROSITE" id="PS50007">
    <property type="entry name" value="PIPLC_X_DOMAIN"/>
    <property type="match status" value="1"/>
</dbReference>
<dbReference type="SUPFAM" id="SSF51695">
    <property type="entry name" value="PLC-like phosphodiesterases"/>
    <property type="match status" value="1"/>
</dbReference>
<evidence type="ECO:0000313" key="3">
    <source>
        <dbReference type="Proteomes" id="UP000284706"/>
    </source>
</evidence>
<dbReference type="GO" id="GO:0006629">
    <property type="term" value="P:lipid metabolic process"/>
    <property type="evidence" value="ECO:0007669"/>
    <property type="project" value="InterPro"/>
</dbReference>
<keyword evidence="3" id="KW-1185">Reference proteome</keyword>
<dbReference type="OrthoDB" id="7984201at2759"/>
<dbReference type="GO" id="GO:0008081">
    <property type="term" value="F:phosphoric diester hydrolase activity"/>
    <property type="evidence" value="ECO:0007669"/>
    <property type="project" value="InterPro"/>
</dbReference>
<dbReference type="PANTHER" id="PTHR13593">
    <property type="match status" value="1"/>
</dbReference>
<name>A0A409VBY6_9AGAR</name>
<feature type="signal peptide" evidence="1">
    <location>
        <begin position="1"/>
        <end position="23"/>
    </location>
</feature>
<feature type="chain" id="PRO_5019028090" description="Phosphatidylinositol-specific phospholipase C X domain-containing protein" evidence="1">
    <location>
        <begin position="24"/>
        <end position="380"/>
    </location>
</feature>
<dbReference type="Gene3D" id="3.20.20.190">
    <property type="entry name" value="Phosphatidylinositol (PI) phosphodiesterase"/>
    <property type="match status" value="1"/>
</dbReference>
<dbReference type="EMBL" id="NHYE01005666">
    <property type="protein sequence ID" value="PPQ64528.1"/>
    <property type="molecule type" value="Genomic_DNA"/>
</dbReference>
<dbReference type="InterPro" id="IPR051057">
    <property type="entry name" value="PI-PLC_domain"/>
</dbReference>
<accession>A0A409VBY6</accession>